<dbReference type="PANTHER" id="PTHR11567">
    <property type="entry name" value="ACID PHOSPHATASE-RELATED"/>
    <property type="match status" value="1"/>
</dbReference>
<dbReference type="PANTHER" id="PTHR11567:SF195">
    <property type="entry name" value="ACID PHOSPHATASE, PUTATIVE (AFU_ORTHOLOGUE AFUA_3G14570)-RELATED"/>
    <property type="match status" value="1"/>
</dbReference>
<organism evidence="1 2">
    <name type="scientific">Cladonia borealis</name>
    <dbReference type="NCBI Taxonomy" id="184061"/>
    <lineage>
        <taxon>Eukaryota</taxon>
        <taxon>Fungi</taxon>
        <taxon>Dikarya</taxon>
        <taxon>Ascomycota</taxon>
        <taxon>Pezizomycotina</taxon>
        <taxon>Lecanoromycetes</taxon>
        <taxon>OSLEUM clade</taxon>
        <taxon>Lecanoromycetidae</taxon>
        <taxon>Lecanorales</taxon>
        <taxon>Lecanorineae</taxon>
        <taxon>Cladoniaceae</taxon>
        <taxon>Cladonia</taxon>
    </lineage>
</organism>
<proteinExistence type="predicted"/>
<accession>A0AA39QS86</accession>
<dbReference type="InterPro" id="IPR029033">
    <property type="entry name" value="His_PPase_superfam"/>
</dbReference>
<dbReference type="EMBL" id="JAFEKC020000021">
    <property type="protein sequence ID" value="KAK0508262.1"/>
    <property type="molecule type" value="Genomic_DNA"/>
</dbReference>
<evidence type="ECO:0000313" key="1">
    <source>
        <dbReference type="EMBL" id="KAK0508262.1"/>
    </source>
</evidence>
<dbReference type="InterPro" id="IPR050645">
    <property type="entry name" value="Histidine_acid_phosphatase"/>
</dbReference>
<protein>
    <recommendedName>
        <fullName evidence="3">Acid phosphatase</fullName>
    </recommendedName>
</protein>
<keyword evidence="2" id="KW-1185">Reference proteome</keyword>
<dbReference type="Gene3D" id="3.40.50.1240">
    <property type="entry name" value="Phosphoglycerate mutase-like"/>
    <property type="match status" value="1"/>
</dbReference>
<dbReference type="GO" id="GO:0016791">
    <property type="term" value="F:phosphatase activity"/>
    <property type="evidence" value="ECO:0007669"/>
    <property type="project" value="TreeGrafter"/>
</dbReference>
<dbReference type="SUPFAM" id="SSF53254">
    <property type="entry name" value="Phosphoglycerate mutase-like"/>
    <property type="match status" value="1"/>
</dbReference>
<dbReference type="Proteomes" id="UP001166286">
    <property type="component" value="Unassembled WGS sequence"/>
</dbReference>
<comment type="caution">
    <text evidence="1">The sequence shown here is derived from an EMBL/GenBank/DDBJ whole genome shotgun (WGS) entry which is preliminary data.</text>
</comment>
<gene>
    <name evidence="1" type="ORF">JMJ35_009346</name>
</gene>
<dbReference type="AlphaFoldDB" id="A0AA39QS86"/>
<reference evidence="1" key="1">
    <citation type="submission" date="2023-03" db="EMBL/GenBank/DDBJ databases">
        <title>Complete genome of Cladonia borealis.</title>
        <authorList>
            <person name="Park H."/>
        </authorList>
    </citation>
    <scope>NUCLEOTIDE SEQUENCE</scope>
    <source>
        <strain evidence="1">ANT050790</strain>
    </source>
</reference>
<evidence type="ECO:0000313" key="2">
    <source>
        <dbReference type="Proteomes" id="UP001166286"/>
    </source>
</evidence>
<evidence type="ECO:0008006" key="3">
    <source>
        <dbReference type="Google" id="ProtNLM"/>
    </source>
</evidence>
<sequence length="454" mass="50625">MSHVSVFAWSLLLLLCVFLLSLVISAGMLVAQWILPTFGFLTLLEAQNGSMYNSSIDRLWYPPTSNPINDLNTVIDGTGVYGFIFNGSYAPVSNDYYGGYDYCNMPHVNKVQYLKPSDNYTLEYVEVIHRHHKRTPYAANTFPQESYSWDCDDEGLFYYGKPLNPTGNGSASTYWSVYTSSSNPFPPQGFNGTCQFPQITKGGLDDSWQHGKDLYEVYHDLLSFLPDEPGNQISYRVTNNVITSQVAGMVINAMYNPPTDFPLSIQPASIDSLEPAYTCPSATALYNTYAVGSTNPNWTAHLTASQPLYATLDSISGVSPTNPGFHQSWDHYFDNLSSRLCNTKPLPCNISNPTFCITPSLATSVFRLGLYEYDYIYRSSPHSLSYSTASYGVFIAELTQNIRSRLVGGPIKYTHNVAHDGSIALLLSILQIDKMVWPGLGAELMEMEKMKRRS</sequence>
<name>A0AA39QS86_9LECA</name>